<keyword evidence="11" id="KW-0963">Cytoplasm</keyword>
<dbReference type="FunFam" id="3.40.50.150:FF:000005">
    <property type="entry name" value="Ribosomal RNA large subunit methyltransferase E"/>
    <property type="match status" value="1"/>
</dbReference>
<dbReference type="Gene3D" id="3.40.50.150">
    <property type="entry name" value="Vaccinia Virus protein VP39"/>
    <property type="match status" value="1"/>
</dbReference>
<comment type="caution">
    <text evidence="14">The sequence shown here is derived from an EMBL/GenBank/DDBJ whole genome shotgun (WGS) entry which is preliminary data.</text>
</comment>
<protein>
    <recommendedName>
        <fullName evidence="7 11">Ribosomal RNA large subunit methyltransferase E</fullName>
        <ecNumber evidence="6 11">2.1.1.166</ecNumber>
    </recommendedName>
    <alternativeName>
        <fullName evidence="9 11">23S rRNA Um2552 methyltransferase</fullName>
    </alternativeName>
    <alternativeName>
        <fullName evidence="8 11">rRNA (uridine-2'-O-)-methyltransferase</fullName>
    </alternativeName>
</protein>
<evidence type="ECO:0000256" key="5">
    <source>
        <dbReference type="ARBA" id="ARBA00037569"/>
    </source>
</evidence>
<evidence type="ECO:0000313" key="14">
    <source>
        <dbReference type="EMBL" id="TVO65454.1"/>
    </source>
</evidence>
<reference evidence="14 15" key="1">
    <citation type="submission" date="2019-07" db="EMBL/GenBank/DDBJ databases">
        <title>Reclasification of Spiribacter aquaticus.</title>
        <authorList>
            <person name="Leon M.J."/>
            <person name="Sanchez-Porro C."/>
            <person name="Ventosa A."/>
        </authorList>
    </citation>
    <scope>NUCLEOTIDE SEQUENCE [LARGE SCALE GENOMIC DNA]</scope>
    <source>
        <strain evidence="14 15">SP30</strain>
    </source>
</reference>
<dbReference type="EC" id="2.1.1.166" evidence="6 11"/>
<comment type="catalytic activity">
    <reaction evidence="10 11">
        <text>uridine(2552) in 23S rRNA + S-adenosyl-L-methionine = 2'-O-methyluridine(2552) in 23S rRNA + S-adenosyl-L-homocysteine + H(+)</text>
        <dbReference type="Rhea" id="RHEA:42720"/>
        <dbReference type="Rhea" id="RHEA-COMP:10202"/>
        <dbReference type="Rhea" id="RHEA-COMP:10203"/>
        <dbReference type="ChEBI" id="CHEBI:15378"/>
        <dbReference type="ChEBI" id="CHEBI:57856"/>
        <dbReference type="ChEBI" id="CHEBI:59789"/>
        <dbReference type="ChEBI" id="CHEBI:65315"/>
        <dbReference type="ChEBI" id="CHEBI:74478"/>
        <dbReference type="EC" id="2.1.1.166"/>
    </reaction>
</comment>
<organism evidence="14 15">
    <name type="scientific">Spiribacter aquaticus</name>
    <dbReference type="NCBI Taxonomy" id="1935996"/>
    <lineage>
        <taxon>Bacteria</taxon>
        <taxon>Pseudomonadati</taxon>
        <taxon>Pseudomonadota</taxon>
        <taxon>Gammaproteobacteria</taxon>
        <taxon>Chromatiales</taxon>
        <taxon>Ectothiorhodospiraceae</taxon>
        <taxon>Spiribacter</taxon>
    </lineage>
</organism>
<evidence type="ECO:0000256" key="10">
    <source>
        <dbReference type="ARBA" id="ARBA00048970"/>
    </source>
</evidence>
<feature type="binding site" evidence="11">
    <location>
        <position position="121"/>
    </location>
    <ligand>
        <name>S-adenosyl-L-methionine</name>
        <dbReference type="ChEBI" id="CHEBI:59789"/>
    </ligand>
</feature>
<evidence type="ECO:0000256" key="1">
    <source>
        <dbReference type="ARBA" id="ARBA00022552"/>
    </source>
</evidence>
<keyword evidence="1 11" id="KW-0698">rRNA processing</keyword>
<comment type="similarity">
    <text evidence="11">Belongs to the class I-like SAM-binding methyltransferase superfamily. RNA methyltransferase RlmE family.</text>
</comment>
<evidence type="ECO:0000256" key="12">
    <source>
        <dbReference type="PIRSR" id="PIRSR005461-1"/>
    </source>
</evidence>
<feature type="binding site" evidence="11">
    <location>
        <position position="80"/>
    </location>
    <ligand>
        <name>S-adenosyl-L-methionine</name>
        <dbReference type="ChEBI" id="CHEBI:59789"/>
    </ligand>
</feature>
<dbReference type="AlphaFoldDB" id="A0A557RJW2"/>
<dbReference type="SUPFAM" id="SSF53335">
    <property type="entry name" value="S-adenosyl-L-methionine-dependent methyltransferases"/>
    <property type="match status" value="1"/>
</dbReference>
<keyword evidence="15" id="KW-1185">Reference proteome</keyword>
<dbReference type="GO" id="GO:0008650">
    <property type="term" value="F:rRNA (uridine-2'-O-)-methyltransferase activity"/>
    <property type="evidence" value="ECO:0007669"/>
    <property type="project" value="UniProtKB-UniRule"/>
</dbReference>
<evidence type="ECO:0000256" key="6">
    <source>
        <dbReference type="ARBA" id="ARBA00038861"/>
    </source>
</evidence>
<evidence type="ECO:0000256" key="7">
    <source>
        <dbReference type="ARBA" id="ARBA00041129"/>
    </source>
</evidence>
<dbReference type="InterPro" id="IPR015507">
    <property type="entry name" value="rRNA-MeTfrase_E"/>
</dbReference>
<comment type="subcellular location">
    <subcellularLocation>
        <location evidence="11">Cytoplasm</location>
    </subcellularLocation>
</comment>
<dbReference type="RefSeq" id="WP_110883105.1">
    <property type="nucleotide sequence ID" value="NZ_VMKP01000002.1"/>
</dbReference>
<dbReference type="InterPro" id="IPR050082">
    <property type="entry name" value="RNA_methyltr_RlmE"/>
</dbReference>
<dbReference type="PANTHER" id="PTHR10920">
    <property type="entry name" value="RIBOSOMAL RNA METHYLTRANSFERASE"/>
    <property type="match status" value="1"/>
</dbReference>
<feature type="domain" description="Ribosomal RNA methyltransferase FtsJ" evidence="13">
    <location>
        <begin position="29"/>
        <end position="204"/>
    </location>
</feature>
<dbReference type="HAMAP" id="MF_01547">
    <property type="entry name" value="RNA_methyltr_E"/>
    <property type="match status" value="1"/>
</dbReference>
<dbReference type="Pfam" id="PF01728">
    <property type="entry name" value="FtsJ"/>
    <property type="match status" value="1"/>
</dbReference>
<accession>A0A557RJW2</accession>
<comment type="function">
    <text evidence="5 11">Specifically methylates the uridine in position 2552 of 23S rRNA at the 2'-O position of the ribose in the fully assembled 50S ribosomal subunit.</text>
</comment>
<evidence type="ECO:0000256" key="9">
    <source>
        <dbReference type="ARBA" id="ARBA00042745"/>
    </source>
</evidence>
<evidence type="ECO:0000313" key="15">
    <source>
        <dbReference type="Proteomes" id="UP000316688"/>
    </source>
</evidence>
<dbReference type="EMBL" id="VMKP01000002">
    <property type="protein sequence ID" value="TVO65454.1"/>
    <property type="molecule type" value="Genomic_DNA"/>
</dbReference>
<evidence type="ECO:0000256" key="4">
    <source>
        <dbReference type="ARBA" id="ARBA00022691"/>
    </source>
</evidence>
<evidence type="ECO:0000256" key="11">
    <source>
        <dbReference type="HAMAP-Rule" id="MF_01547"/>
    </source>
</evidence>
<dbReference type="CDD" id="cd02440">
    <property type="entry name" value="AdoMet_MTases"/>
    <property type="match status" value="1"/>
</dbReference>
<proteinExistence type="inferred from homology"/>
<feature type="binding site" evidence="11">
    <location>
        <position position="96"/>
    </location>
    <ligand>
        <name>S-adenosyl-L-methionine</name>
        <dbReference type="ChEBI" id="CHEBI:59789"/>
    </ligand>
</feature>
<gene>
    <name evidence="11" type="primary">rlmE</name>
    <name evidence="11" type="synonym">ftsJ</name>
    <name evidence="11" type="synonym">rrmJ</name>
    <name evidence="14" type="ORF">FPL11_05075</name>
</gene>
<feature type="active site" description="Proton acceptor" evidence="11 12">
    <location>
        <position position="161"/>
    </location>
</feature>
<sequence length="207" mass="22870">MARSSGSRRWLDEHFNDPYVREAQRRGLRSRAAFKLEEIDQRDQLLKPRQCVVDLGAAPGGWSEYAAHRVGASGCVIAVDRLEMTPPPGVTFVHDDFDTDAGLAAVDTALAGRSVDLVLSDMAPNFAGQKAIDQPAAMRLAELALDFCDDRLKPEGGLLVKTFQGQGFDELLQAMRQAFRRVQSRKPPASRGRSREVYLLARGFRAV</sequence>
<evidence type="ECO:0000259" key="13">
    <source>
        <dbReference type="Pfam" id="PF01728"/>
    </source>
</evidence>
<keyword evidence="4 11" id="KW-0949">S-adenosyl-L-methionine</keyword>
<dbReference type="GO" id="GO:0005737">
    <property type="term" value="C:cytoplasm"/>
    <property type="evidence" value="ECO:0007669"/>
    <property type="project" value="UniProtKB-SubCell"/>
</dbReference>
<feature type="binding site" evidence="11">
    <location>
        <position position="62"/>
    </location>
    <ligand>
        <name>S-adenosyl-L-methionine</name>
        <dbReference type="ChEBI" id="CHEBI:59789"/>
    </ligand>
</feature>
<dbReference type="InterPro" id="IPR002877">
    <property type="entry name" value="RNA_MeTrfase_FtsJ_dom"/>
</dbReference>
<dbReference type="PANTHER" id="PTHR10920:SF18">
    <property type="entry name" value="RRNA METHYLTRANSFERASE 2, MITOCHONDRIAL"/>
    <property type="match status" value="1"/>
</dbReference>
<evidence type="ECO:0000256" key="3">
    <source>
        <dbReference type="ARBA" id="ARBA00022679"/>
    </source>
</evidence>
<name>A0A557RJW2_9GAMM</name>
<evidence type="ECO:0000256" key="2">
    <source>
        <dbReference type="ARBA" id="ARBA00022603"/>
    </source>
</evidence>
<dbReference type="Proteomes" id="UP000316688">
    <property type="component" value="Unassembled WGS sequence"/>
</dbReference>
<dbReference type="PIRSF" id="PIRSF005461">
    <property type="entry name" value="23S_rRNA_mtase"/>
    <property type="match status" value="1"/>
</dbReference>
<keyword evidence="2 11" id="KW-0489">Methyltransferase</keyword>
<keyword evidence="3 11" id="KW-0808">Transferase</keyword>
<evidence type="ECO:0000256" key="8">
    <source>
        <dbReference type="ARBA" id="ARBA00041995"/>
    </source>
</evidence>
<dbReference type="InterPro" id="IPR029063">
    <property type="entry name" value="SAM-dependent_MTases_sf"/>
</dbReference>
<feature type="binding site" evidence="11">
    <location>
        <position position="60"/>
    </location>
    <ligand>
        <name>S-adenosyl-L-methionine</name>
        <dbReference type="ChEBI" id="CHEBI:59789"/>
    </ligand>
</feature>